<dbReference type="Pfam" id="PF07702">
    <property type="entry name" value="UTRA"/>
    <property type="match status" value="1"/>
</dbReference>
<sequence length="243" mass="27263">MTKRVGYADIAAHYRQRIDDGDLEPGERMPTMEAVRDHFSVSMATVNRAYRQLKAEGYTTSRPGSATVVAFRPRVVSTGAARLERLNRTGKHYAPDETSTNHVSMLRSCADPDVAEQLGIDLHDEIVIRRRVFRREGRPTVVALSLIHPRALATVPELLQEGQLKPFWQTTYTQRTGREVKRSPERRGARLASTDELTALEVNVPPSAAVPVLVLHTTFHDEEGPLEVWEDVYAPGLWQVASE</sequence>
<evidence type="ECO:0000256" key="2">
    <source>
        <dbReference type="ARBA" id="ARBA00023125"/>
    </source>
</evidence>
<dbReference type="EMBL" id="BAAAZA010000082">
    <property type="protein sequence ID" value="GAA3909169.1"/>
    <property type="molecule type" value="Genomic_DNA"/>
</dbReference>
<reference evidence="6" key="1">
    <citation type="journal article" date="2019" name="Int. J. Syst. Evol. Microbiol.">
        <title>The Global Catalogue of Microorganisms (GCM) 10K type strain sequencing project: providing services to taxonomists for standard genome sequencing and annotation.</title>
        <authorList>
            <consortium name="The Broad Institute Genomics Platform"/>
            <consortium name="The Broad Institute Genome Sequencing Center for Infectious Disease"/>
            <person name="Wu L."/>
            <person name="Ma J."/>
        </authorList>
    </citation>
    <scope>NUCLEOTIDE SEQUENCE [LARGE SCALE GENOMIC DNA]</scope>
    <source>
        <strain evidence="6">JCM 16578</strain>
    </source>
</reference>
<organism evidence="5 6">
    <name type="scientific">Streptomyces lannensis</name>
    <dbReference type="NCBI Taxonomy" id="766498"/>
    <lineage>
        <taxon>Bacteria</taxon>
        <taxon>Bacillati</taxon>
        <taxon>Actinomycetota</taxon>
        <taxon>Actinomycetes</taxon>
        <taxon>Kitasatosporales</taxon>
        <taxon>Streptomycetaceae</taxon>
        <taxon>Streptomyces</taxon>
    </lineage>
</organism>
<dbReference type="PANTHER" id="PTHR44846:SF17">
    <property type="entry name" value="GNTR-FAMILY TRANSCRIPTIONAL REGULATOR"/>
    <property type="match status" value="1"/>
</dbReference>
<dbReference type="Gene3D" id="1.10.10.10">
    <property type="entry name" value="Winged helix-like DNA-binding domain superfamily/Winged helix DNA-binding domain"/>
    <property type="match status" value="1"/>
</dbReference>
<protein>
    <recommendedName>
        <fullName evidence="4">HTH gntR-type domain-containing protein</fullName>
    </recommendedName>
</protein>
<dbReference type="PROSITE" id="PS50949">
    <property type="entry name" value="HTH_GNTR"/>
    <property type="match status" value="1"/>
</dbReference>
<dbReference type="SMART" id="SM00345">
    <property type="entry name" value="HTH_GNTR"/>
    <property type="match status" value="1"/>
</dbReference>
<evidence type="ECO:0000313" key="6">
    <source>
        <dbReference type="Proteomes" id="UP001501563"/>
    </source>
</evidence>
<gene>
    <name evidence="5" type="ORF">GCM10022207_93360</name>
</gene>
<dbReference type="SUPFAM" id="SSF64288">
    <property type="entry name" value="Chorismate lyase-like"/>
    <property type="match status" value="1"/>
</dbReference>
<keyword evidence="1" id="KW-0805">Transcription regulation</keyword>
<dbReference type="Gene3D" id="3.40.1410.10">
    <property type="entry name" value="Chorismate lyase-like"/>
    <property type="match status" value="1"/>
</dbReference>
<dbReference type="SUPFAM" id="SSF46785">
    <property type="entry name" value="Winged helix' DNA-binding domain"/>
    <property type="match status" value="1"/>
</dbReference>
<dbReference type="InterPro" id="IPR036388">
    <property type="entry name" value="WH-like_DNA-bd_sf"/>
</dbReference>
<dbReference type="InterPro" id="IPR036390">
    <property type="entry name" value="WH_DNA-bd_sf"/>
</dbReference>
<dbReference type="RefSeq" id="WP_345554721.1">
    <property type="nucleotide sequence ID" value="NZ_BAAAZA010000082.1"/>
</dbReference>
<evidence type="ECO:0000256" key="3">
    <source>
        <dbReference type="ARBA" id="ARBA00023163"/>
    </source>
</evidence>
<keyword evidence="3" id="KW-0804">Transcription</keyword>
<feature type="domain" description="HTH gntR-type" evidence="4">
    <location>
        <begin position="4"/>
        <end position="72"/>
    </location>
</feature>
<dbReference type="SMART" id="SM00866">
    <property type="entry name" value="UTRA"/>
    <property type="match status" value="1"/>
</dbReference>
<comment type="caution">
    <text evidence="5">The sequence shown here is derived from an EMBL/GenBank/DDBJ whole genome shotgun (WGS) entry which is preliminary data.</text>
</comment>
<name>A0ABP7LWR4_9ACTN</name>
<evidence type="ECO:0000259" key="4">
    <source>
        <dbReference type="PROSITE" id="PS50949"/>
    </source>
</evidence>
<dbReference type="Proteomes" id="UP001501563">
    <property type="component" value="Unassembled WGS sequence"/>
</dbReference>
<dbReference type="InterPro" id="IPR000524">
    <property type="entry name" value="Tscrpt_reg_HTH_GntR"/>
</dbReference>
<accession>A0ABP7LWR4</accession>
<dbReference type="Pfam" id="PF00392">
    <property type="entry name" value="GntR"/>
    <property type="match status" value="1"/>
</dbReference>
<keyword evidence="2" id="KW-0238">DNA-binding</keyword>
<evidence type="ECO:0000313" key="5">
    <source>
        <dbReference type="EMBL" id="GAA3909169.1"/>
    </source>
</evidence>
<dbReference type="PANTHER" id="PTHR44846">
    <property type="entry name" value="MANNOSYL-D-GLYCERATE TRANSPORT/METABOLISM SYSTEM REPRESSOR MNGR-RELATED"/>
    <property type="match status" value="1"/>
</dbReference>
<dbReference type="InterPro" id="IPR028978">
    <property type="entry name" value="Chorismate_lyase_/UTRA_dom_sf"/>
</dbReference>
<evidence type="ECO:0000256" key="1">
    <source>
        <dbReference type="ARBA" id="ARBA00023015"/>
    </source>
</evidence>
<proteinExistence type="predicted"/>
<dbReference type="InterPro" id="IPR011663">
    <property type="entry name" value="UTRA"/>
</dbReference>
<dbReference type="CDD" id="cd07377">
    <property type="entry name" value="WHTH_GntR"/>
    <property type="match status" value="1"/>
</dbReference>
<keyword evidence="6" id="KW-1185">Reference proteome</keyword>
<dbReference type="InterPro" id="IPR050679">
    <property type="entry name" value="Bact_HTH_transcr_reg"/>
</dbReference>